<organism evidence="1 2">
    <name type="scientific">Duncaniella muris</name>
    <dbReference type="NCBI Taxonomy" id="2094150"/>
    <lineage>
        <taxon>Bacteria</taxon>
        <taxon>Pseudomonadati</taxon>
        <taxon>Bacteroidota</taxon>
        <taxon>Bacteroidia</taxon>
        <taxon>Bacteroidales</taxon>
        <taxon>Muribaculaceae</taxon>
        <taxon>Duncaniella</taxon>
    </lineage>
</organism>
<dbReference type="EMBL" id="PUEC01000019">
    <property type="protein sequence ID" value="PWB01650.1"/>
    <property type="molecule type" value="Genomic_DNA"/>
</dbReference>
<dbReference type="AlphaFoldDB" id="A0A2V1IJC7"/>
<sequence length="193" mass="21667">MAENKFKIGEIVAVSDKKENILYTGMVKGWDYNLCTFEIQYDIDYYNAKNERVFTLMGAPENKLQSLTLTDRQKELFEELIQGSKRYGKLAIENCEKWVSAGYAGGKTTPDKLYCYCGEGNGYQGADVAPANRIAVIFDTREAAMINSGNAGDNGYGERIMLEPMEAYTYFNILQTDAYRVAMMALNVITNGL</sequence>
<evidence type="ECO:0000313" key="1">
    <source>
        <dbReference type="EMBL" id="PWB01650.1"/>
    </source>
</evidence>
<protein>
    <submittedName>
        <fullName evidence="1">Uncharacterized protein</fullName>
    </submittedName>
</protein>
<accession>A0A2V1IJC7</accession>
<proteinExistence type="predicted"/>
<dbReference type="Proteomes" id="UP000244905">
    <property type="component" value="Unassembled WGS sequence"/>
</dbReference>
<dbReference type="GeneID" id="82526447"/>
<evidence type="ECO:0000313" key="2">
    <source>
        <dbReference type="Proteomes" id="UP000244905"/>
    </source>
</evidence>
<comment type="caution">
    <text evidence="1">The sequence shown here is derived from an EMBL/GenBank/DDBJ whole genome shotgun (WGS) entry which is preliminary data.</text>
</comment>
<reference evidence="2" key="1">
    <citation type="submission" date="2018-02" db="EMBL/GenBank/DDBJ databases">
        <authorList>
            <person name="Clavel T."/>
            <person name="Strowig T."/>
        </authorList>
    </citation>
    <scope>NUCLEOTIDE SEQUENCE [LARGE SCALE GENOMIC DNA]</scope>
    <source>
        <strain evidence="2">DSM 103720</strain>
    </source>
</reference>
<keyword evidence="2" id="KW-1185">Reference proteome</keyword>
<dbReference type="RefSeq" id="WP_107032584.1">
    <property type="nucleotide sequence ID" value="NZ_PUEC01000019.1"/>
</dbReference>
<gene>
    <name evidence="1" type="ORF">C5O23_08850</name>
</gene>
<name>A0A2V1IJC7_9BACT</name>